<feature type="region of interest" description="Disordered" evidence="1">
    <location>
        <begin position="1"/>
        <end position="20"/>
    </location>
</feature>
<feature type="non-terminal residue" evidence="2">
    <location>
        <position position="1"/>
    </location>
</feature>
<dbReference type="EMBL" id="JACEIK010000129">
    <property type="protein sequence ID" value="MCD7450381.1"/>
    <property type="molecule type" value="Genomic_DNA"/>
</dbReference>
<proteinExistence type="predicted"/>
<protein>
    <submittedName>
        <fullName evidence="2">Uncharacterized protein</fullName>
    </submittedName>
</protein>
<sequence>RGDVGANSPSMWYRGSNNETGGCQVCDGPSRGVSCSGSTTLRVTVRETDRQAYDGPSVPPFVQ</sequence>
<evidence type="ECO:0000313" key="2">
    <source>
        <dbReference type="EMBL" id="MCD7450381.1"/>
    </source>
</evidence>
<evidence type="ECO:0000256" key="1">
    <source>
        <dbReference type="SAM" id="MobiDB-lite"/>
    </source>
</evidence>
<reference evidence="2 3" key="1">
    <citation type="journal article" date="2021" name="BMC Genomics">
        <title>Datura genome reveals duplications of psychoactive alkaloid biosynthetic genes and high mutation rate following tissue culture.</title>
        <authorList>
            <person name="Rajewski A."/>
            <person name="Carter-House D."/>
            <person name="Stajich J."/>
            <person name="Litt A."/>
        </authorList>
    </citation>
    <scope>NUCLEOTIDE SEQUENCE [LARGE SCALE GENOMIC DNA]</scope>
    <source>
        <strain evidence="2">AR-01</strain>
    </source>
</reference>
<feature type="compositionally biased region" description="Polar residues" evidence="1">
    <location>
        <begin position="7"/>
        <end position="20"/>
    </location>
</feature>
<name>A0ABS8RUC8_DATST</name>
<comment type="caution">
    <text evidence="2">The sequence shown here is derived from an EMBL/GenBank/DDBJ whole genome shotgun (WGS) entry which is preliminary data.</text>
</comment>
<keyword evidence="3" id="KW-1185">Reference proteome</keyword>
<organism evidence="2 3">
    <name type="scientific">Datura stramonium</name>
    <name type="common">Jimsonweed</name>
    <name type="synonym">Common thornapple</name>
    <dbReference type="NCBI Taxonomy" id="4076"/>
    <lineage>
        <taxon>Eukaryota</taxon>
        <taxon>Viridiplantae</taxon>
        <taxon>Streptophyta</taxon>
        <taxon>Embryophyta</taxon>
        <taxon>Tracheophyta</taxon>
        <taxon>Spermatophyta</taxon>
        <taxon>Magnoliopsida</taxon>
        <taxon>eudicotyledons</taxon>
        <taxon>Gunneridae</taxon>
        <taxon>Pentapetalae</taxon>
        <taxon>asterids</taxon>
        <taxon>lamiids</taxon>
        <taxon>Solanales</taxon>
        <taxon>Solanaceae</taxon>
        <taxon>Solanoideae</taxon>
        <taxon>Datureae</taxon>
        <taxon>Datura</taxon>
    </lineage>
</organism>
<evidence type="ECO:0000313" key="3">
    <source>
        <dbReference type="Proteomes" id="UP000823775"/>
    </source>
</evidence>
<dbReference type="Proteomes" id="UP000823775">
    <property type="component" value="Unassembled WGS sequence"/>
</dbReference>
<accession>A0ABS8RUC8</accession>
<gene>
    <name evidence="2" type="ORF">HAX54_005724</name>
</gene>